<accession>A0A059ZQW5</accession>
<dbReference type="Gene3D" id="2.60.120.620">
    <property type="entry name" value="q2cbj1_9rhob like domain"/>
    <property type="match status" value="1"/>
</dbReference>
<protein>
    <recommendedName>
        <fullName evidence="2">Prolyl 4-hydroxylase alpha subunit Fe(2+) 2OG dioxygenase domain-containing protein</fullName>
    </recommendedName>
</protein>
<gene>
    <name evidence="3" type="ORF">Acaty_c0046</name>
</gene>
<evidence type="ECO:0000313" key="4">
    <source>
        <dbReference type="Proteomes" id="UP000005522"/>
    </source>
</evidence>
<dbReference type="InterPro" id="IPR044862">
    <property type="entry name" value="Pro_4_hyd_alph_FE2OG_OXY"/>
</dbReference>
<dbReference type="GeneID" id="92930118"/>
<organism evidence="3 4">
    <name type="scientific">Acidithiobacillus caldus (strain ATCC 51756 / DSM 8584 / KU)</name>
    <dbReference type="NCBI Taxonomy" id="637389"/>
    <lineage>
        <taxon>Bacteria</taxon>
        <taxon>Pseudomonadati</taxon>
        <taxon>Pseudomonadota</taxon>
        <taxon>Acidithiobacillia</taxon>
        <taxon>Acidithiobacillales</taxon>
        <taxon>Acidithiobacillaceae</taxon>
        <taxon>Acidithiobacillus</taxon>
    </lineage>
</organism>
<dbReference type="eggNOG" id="COG3751">
    <property type="taxonomic scope" value="Bacteria"/>
</dbReference>
<reference evidence="3 4" key="1">
    <citation type="journal article" date="2009" name="J. Bacteriol.">
        <title>Draft genome sequence of the extremely acidophilic bacterium Acidithiobacillus caldus ATCC 51756 reveals metabolic versatility in the genus Acidithiobacillus.</title>
        <authorList>
            <person name="Valdes J."/>
            <person name="Quatrini R."/>
            <person name="Hallberg K."/>
            <person name="Dopson M."/>
            <person name="Valenzuela P.D."/>
            <person name="Holmes D.S."/>
        </authorList>
    </citation>
    <scope>NUCLEOTIDE SEQUENCE [LARGE SCALE GENOMIC DNA]</scope>
    <source>
        <strain evidence="4">ATCC 51756 / DSM 8584 / KU</strain>
    </source>
</reference>
<name>A0A059ZQW5_ACICK</name>
<proteinExistence type="predicted"/>
<dbReference type="Pfam" id="PF13640">
    <property type="entry name" value="2OG-FeII_Oxy_3"/>
    <property type="match status" value="1"/>
</dbReference>
<dbReference type="RefSeq" id="WP_004869755.1">
    <property type="nucleotide sequence ID" value="NZ_CP005986.1"/>
</dbReference>
<feature type="region of interest" description="Disordered" evidence="1">
    <location>
        <begin position="46"/>
        <end position="67"/>
    </location>
</feature>
<evidence type="ECO:0000313" key="3">
    <source>
        <dbReference type="EMBL" id="AIA53938.1"/>
    </source>
</evidence>
<dbReference type="EMBL" id="CP005986">
    <property type="protein sequence ID" value="AIA53938.1"/>
    <property type="molecule type" value="Genomic_DNA"/>
</dbReference>
<dbReference type="HOGENOM" id="CLU_1163997_0_0_6"/>
<evidence type="ECO:0000256" key="1">
    <source>
        <dbReference type="SAM" id="MobiDB-lite"/>
    </source>
</evidence>
<dbReference type="KEGG" id="acz:Acaty_c0046"/>
<evidence type="ECO:0000259" key="2">
    <source>
        <dbReference type="Pfam" id="PF13640"/>
    </source>
</evidence>
<sequence length="247" mass="28358">MEYIDSAVMEALLANGEAFRQKRPYPYASIQGFLREDAFATLCRESPSPEDMQQEKRRRAHGQQTHERLSLQVVPAVEDRLSSHWRNFLAELRSPAYLDFWRQMLGLSRRSPVLLSMHWHYAPAGASVSPHTDARRKLGSHIFYLNTPADWQEDWGGQTLVLDDGGRFPRHSAPGYEDLELVAASTVLGNRSFLFAQTDHSWHAVRELRNPPGHLRKVFIVVANRLSFQVLSRRLRGKDPDGFRLRG</sequence>
<feature type="domain" description="Prolyl 4-hydroxylase alpha subunit Fe(2+) 2OG dioxygenase" evidence="2">
    <location>
        <begin position="121"/>
        <end position="216"/>
    </location>
</feature>
<dbReference type="Proteomes" id="UP000005522">
    <property type="component" value="Chromosome"/>
</dbReference>
<dbReference type="AlphaFoldDB" id="A0A059ZQW5"/>